<gene>
    <name evidence="2" type="ORF">SCHCODRAFT_107908</name>
</gene>
<dbReference type="EMBL" id="GL377305">
    <property type="protein sequence ID" value="EFI97735.1"/>
    <property type="molecule type" value="Genomic_DNA"/>
</dbReference>
<feature type="compositionally biased region" description="Polar residues" evidence="1">
    <location>
        <begin position="148"/>
        <end position="161"/>
    </location>
</feature>
<protein>
    <submittedName>
        <fullName evidence="2">Uncharacterized protein</fullName>
    </submittedName>
</protein>
<dbReference type="HOGENOM" id="CLU_1103320_0_0_1"/>
<name>D8Q0G4_SCHCM</name>
<evidence type="ECO:0000313" key="3">
    <source>
        <dbReference type="Proteomes" id="UP000007431"/>
    </source>
</evidence>
<accession>D8Q0G4</accession>
<evidence type="ECO:0000256" key="1">
    <source>
        <dbReference type="SAM" id="MobiDB-lite"/>
    </source>
</evidence>
<feature type="region of interest" description="Disordered" evidence="1">
    <location>
        <begin position="145"/>
        <end position="171"/>
    </location>
</feature>
<organism evidence="3">
    <name type="scientific">Schizophyllum commune (strain H4-8 / FGSC 9210)</name>
    <name type="common">Split gill fungus</name>
    <dbReference type="NCBI Taxonomy" id="578458"/>
    <lineage>
        <taxon>Eukaryota</taxon>
        <taxon>Fungi</taxon>
        <taxon>Dikarya</taxon>
        <taxon>Basidiomycota</taxon>
        <taxon>Agaricomycotina</taxon>
        <taxon>Agaricomycetes</taxon>
        <taxon>Agaricomycetidae</taxon>
        <taxon>Agaricales</taxon>
        <taxon>Schizophyllaceae</taxon>
        <taxon>Schizophyllum</taxon>
    </lineage>
</organism>
<evidence type="ECO:0000313" key="2">
    <source>
        <dbReference type="EMBL" id="EFI97735.1"/>
    </source>
</evidence>
<dbReference type="InParanoid" id="D8Q0G4"/>
<reference evidence="2 3" key="1">
    <citation type="journal article" date="2010" name="Nat. Biotechnol.">
        <title>Genome sequence of the model mushroom Schizophyllum commune.</title>
        <authorList>
            <person name="Ohm R.A."/>
            <person name="de Jong J.F."/>
            <person name="Lugones L.G."/>
            <person name="Aerts A."/>
            <person name="Kothe E."/>
            <person name="Stajich J.E."/>
            <person name="de Vries R.P."/>
            <person name="Record E."/>
            <person name="Levasseur A."/>
            <person name="Baker S.E."/>
            <person name="Bartholomew K.A."/>
            <person name="Coutinho P.M."/>
            <person name="Erdmann S."/>
            <person name="Fowler T.J."/>
            <person name="Gathman A.C."/>
            <person name="Lombard V."/>
            <person name="Henrissat B."/>
            <person name="Knabe N."/>
            <person name="Kuees U."/>
            <person name="Lilly W.W."/>
            <person name="Lindquist E."/>
            <person name="Lucas S."/>
            <person name="Magnuson J.K."/>
            <person name="Piumi F."/>
            <person name="Raudaskoski M."/>
            <person name="Salamov A."/>
            <person name="Schmutz J."/>
            <person name="Schwarze F.W.M.R."/>
            <person name="vanKuyk P.A."/>
            <person name="Horton J.S."/>
            <person name="Grigoriev I.V."/>
            <person name="Woesten H.A.B."/>
        </authorList>
    </citation>
    <scope>NUCLEOTIDE SEQUENCE [LARGE SCALE GENOMIC DNA]</scope>
    <source>
        <strain evidence="3">H4-8 / FGSC 9210</strain>
    </source>
</reference>
<dbReference type="AlphaFoldDB" id="D8Q0G4"/>
<proteinExistence type="predicted"/>
<feature type="non-terminal residue" evidence="2">
    <location>
        <position position="252"/>
    </location>
</feature>
<keyword evidence="3" id="KW-1185">Reference proteome</keyword>
<dbReference type="Proteomes" id="UP000007431">
    <property type="component" value="Unassembled WGS sequence"/>
</dbReference>
<sequence>MPAVSHRRTSSPTALLRIIGRLDVYRGYDRYHPNARTTPTIKRRSYTVQRRSCTIKRRPHTIGCPPLIARAVPHASITLAALFHTRTDTLIYVRVDAADVPLPAIELAVAVVEGASVIASEGAPVIASDGARPTCAAIPPHAERPANLSASATDRTANAVSSHAGGPRTLRAPVDPQVAAVAVGRSEVSPRQRPRFASDWLLEVPKGEFPALREAISLVVIRRWTLLPDHGIRYASDAGSRSRSELGRLPRV</sequence>
<dbReference type="VEuPathDB" id="FungiDB:SCHCODRAFT_02496672"/>